<dbReference type="PANTHER" id="PTHR47150:SF7">
    <property type="entry name" value="NUCLEASE"/>
    <property type="match status" value="1"/>
</dbReference>
<dbReference type="PANTHER" id="PTHR47150">
    <property type="entry name" value="OS12G0169200 PROTEIN"/>
    <property type="match status" value="1"/>
</dbReference>
<keyword evidence="2" id="KW-1185">Reference proteome</keyword>
<dbReference type="STRING" id="4081.A0A3Q7H667"/>
<sequence>MSDNLFLCIVDAIKDHDTYFIKRIDALGISGLSTMQKITTVLRMLAYGLPVDATD</sequence>
<dbReference type="InParanoid" id="A0A3Q7H667"/>
<accession>A0A3Q7H667</accession>
<dbReference type="OMA" id="KDHDTYF"/>
<evidence type="ECO:0000313" key="1">
    <source>
        <dbReference type="EnsemblPlants" id="Solyc07g020850.1.1.1"/>
    </source>
</evidence>
<reference evidence="1" key="1">
    <citation type="journal article" date="2012" name="Nature">
        <title>The tomato genome sequence provides insights into fleshy fruit evolution.</title>
        <authorList>
            <consortium name="Tomato Genome Consortium"/>
        </authorList>
    </citation>
    <scope>NUCLEOTIDE SEQUENCE [LARGE SCALE GENOMIC DNA]</scope>
    <source>
        <strain evidence="1">cv. Heinz 1706</strain>
    </source>
</reference>
<dbReference type="Gramene" id="Solyc07g020850.1.1">
    <property type="protein sequence ID" value="Solyc07g020850.1.1.1"/>
    <property type="gene ID" value="Solyc07g020850.1"/>
</dbReference>
<dbReference type="PaxDb" id="4081-Solyc07g020850.1.1"/>
<proteinExistence type="predicted"/>
<reference evidence="1" key="2">
    <citation type="submission" date="2019-01" db="UniProtKB">
        <authorList>
            <consortium name="EnsemblPlants"/>
        </authorList>
    </citation>
    <scope>IDENTIFICATION</scope>
    <source>
        <strain evidence="1">cv. Heinz 1706</strain>
    </source>
</reference>
<dbReference type="Proteomes" id="UP000004994">
    <property type="component" value="Chromosome 7"/>
</dbReference>
<dbReference type="AlphaFoldDB" id="A0A3Q7H667"/>
<evidence type="ECO:0000313" key="2">
    <source>
        <dbReference type="Proteomes" id="UP000004994"/>
    </source>
</evidence>
<organism evidence="1">
    <name type="scientific">Solanum lycopersicum</name>
    <name type="common">Tomato</name>
    <name type="synonym">Lycopersicon esculentum</name>
    <dbReference type="NCBI Taxonomy" id="4081"/>
    <lineage>
        <taxon>Eukaryota</taxon>
        <taxon>Viridiplantae</taxon>
        <taxon>Streptophyta</taxon>
        <taxon>Embryophyta</taxon>
        <taxon>Tracheophyta</taxon>
        <taxon>Spermatophyta</taxon>
        <taxon>Magnoliopsida</taxon>
        <taxon>eudicotyledons</taxon>
        <taxon>Gunneridae</taxon>
        <taxon>Pentapetalae</taxon>
        <taxon>asterids</taxon>
        <taxon>lamiids</taxon>
        <taxon>Solanales</taxon>
        <taxon>Solanaceae</taxon>
        <taxon>Solanoideae</taxon>
        <taxon>Solaneae</taxon>
        <taxon>Solanum</taxon>
        <taxon>Solanum subgen. Lycopersicon</taxon>
    </lineage>
</organism>
<name>A0A3Q7H667_SOLLC</name>
<dbReference type="EnsemblPlants" id="Solyc07g020850.1.1">
    <property type="protein sequence ID" value="Solyc07g020850.1.1.1"/>
    <property type="gene ID" value="Solyc07g020850.1"/>
</dbReference>
<protein>
    <submittedName>
        <fullName evidence="1">Uncharacterized protein</fullName>
    </submittedName>
</protein>